<reference evidence="1 2" key="1">
    <citation type="journal article" date="2022" name="DNA Res.">
        <title>Chromosomal-level genome assembly of the orchid tree Bauhinia variegata (Leguminosae; Cercidoideae) supports the allotetraploid origin hypothesis of Bauhinia.</title>
        <authorList>
            <person name="Zhong Y."/>
            <person name="Chen Y."/>
            <person name="Zheng D."/>
            <person name="Pang J."/>
            <person name="Liu Y."/>
            <person name="Luo S."/>
            <person name="Meng S."/>
            <person name="Qian L."/>
            <person name="Wei D."/>
            <person name="Dai S."/>
            <person name="Zhou R."/>
        </authorList>
    </citation>
    <scope>NUCLEOTIDE SEQUENCE [LARGE SCALE GENOMIC DNA]</scope>
    <source>
        <strain evidence="1">BV-YZ2020</strain>
    </source>
</reference>
<name>A0ACB9MGM6_BAUVA</name>
<dbReference type="Proteomes" id="UP000828941">
    <property type="component" value="Chromosome 9"/>
</dbReference>
<protein>
    <submittedName>
        <fullName evidence="1">Uncharacterized protein</fullName>
    </submittedName>
</protein>
<evidence type="ECO:0000313" key="1">
    <source>
        <dbReference type="EMBL" id="KAI4322965.1"/>
    </source>
</evidence>
<proteinExistence type="predicted"/>
<evidence type="ECO:0000313" key="2">
    <source>
        <dbReference type="Proteomes" id="UP000828941"/>
    </source>
</evidence>
<dbReference type="EMBL" id="CM039434">
    <property type="protein sequence ID" value="KAI4322965.1"/>
    <property type="molecule type" value="Genomic_DNA"/>
</dbReference>
<sequence>MAEIAALAELAGSKFGSLELIGQGSFGDVYKGFDKELSKEVAIKMIDLEESEDEIEDIQKEIQVLSQCRCPYITEYYGSYLNQTKLWIIMEYMAGGSVADLLLSGPPLDEMSIACILCDLLHAIDYLHAEGKIHRDIKAANILLTENGDVKVADFGVSAQLTRTISRRKTFVGTPFWMAPEVIQNLEGYNEKADIWSLGITAIEMAKGEPPLADLHPMRVLFIIPRENPPQLDEHFSRPLKEFVSLCLKKVPAERPSAKELLKHRFIRNARKSPKLSERIRERPKYQIKEDNQLSRNGPRGTGEASDTMKASKVSRVEETLRSSGPGKTLKNSGWDFSIGGSQGSGTIRSVPRLPQYRDSKKTEISPNHATQRKPPESGYQGASTYKSALNEASETSLGKDVRVPHHDERQNNHLEDDDLSWNGSGTVVIRSPKGSQPSIFSDRSPQSSSSYASFEDASTSGTVVVRGQPDEFDSPQTPRSRLGLHERTSIASLEDSATNLAEARAAMQGGQKKGNARERLGLGKISSEMVESRRDQMTSSSDSSRKSREYIDVQKGISRSRHDDEESVKITSSSAPLSVLLIPSLKEAIPDDPEGSTIQAVISSLINMERTKHESCDILVKNLLQRLASSRESPLKDLQELAANMFVKIKSTPEESRNVNTEADNRKKQQSKEFHSNSNLSPLARFLLSRWQGQTSRDLNPT</sequence>
<organism evidence="1 2">
    <name type="scientific">Bauhinia variegata</name>
    <name type="common">Purple orchid tree</name>
    <name type="synonym">Phanera variegata</name>
    <dbReference type="NCBI Taxonomy" id="167791"/>
    <lineage>
        <taxon>Eukaryota</taxon>
        <taxon>Viridiplantae</taxon>
        <taxon>Streptophyta</taxon>
        <taxon>Embryophyta</taxon>
        <taxon>Tracheophyta</taxon>
        <taxon>Spermatophyta</taxon>
        <taxon>Magnoliopsida</taxon>
        <taxon>eudicotyledons</taxon>
        <taxon>Gunneridae</taxon>
        <taxon>Pentapetalae</taxon>
        <taxon>rosids</taxon>
        <taxon>fabids</taxon>
        <taxon>Fabales</taxon>
        <taxon>Fabaceae</taxon>
        <taxon>Cercidoideae</taxon>
        <taxon>Cercideae</taxon>
        <taxon>Bauhiniinae</taxon>
        <taxon>Bauhinia</taxon>
    </lineage>
</organism>
<keyword evidence="2" id="KW-1185">Reference proteome</keyword>
<accession>A0ACB9MGM6</accession>
<comment type="caution">
    <text evidence="1">The sequence shown here is derived from an EMBL/GenBank/DDBJ whole genome shotgun (WGS) entry which is preliminary data.</text>
</comment>
<gene>
    <name evidence="1" type="ORF">L6164_022610</name>
</gene>